<keyword evidence="7 12" id="KW-0436">Ligase</keyword>
<feature type="domain" description="Mur ligase central" evidence="11">
    <location>
        <begin position="116"/>
        <end position="326"/>
    </location>
</feature>
<feature type="binding site" evidence="7">
    <location>
        <position position="187"/>
    </location>
    <ligand>
        <name>UDP-N-acetyl-alpha-D-muramoyl-L-alanyl-D-glutamate</name>
        <dbReference type="ChEBI" id="CHEBI:83900"/>
    </ligand>
</feature>
<protein>
    <recommendedName>
        <fullName evidence="7">UDP-N-acetylmuramoyl-L-alanyl-D-glutamate--2,6-diaminopimelate ligase</fullName>
        <ecNumber evidence="7">6.3.2.13</ecNumber>
    </recommendedName>
    <alternativeName>
        <fullName evidence="7">Meso-A2pm-adding enzyme</fullName>
    </alternativeName>
    <alternativeName>
        <fullName evidence="7">Meso-diaminopimelate-adding enzyme</fullName>
    </alternativeName>
    <alternativeName>
        <fullName evidence="7">UDP-MurNAc-L-Ala-D-Glu:meso-diaminopimelate ligase</fullName>
    </alternativeName>
    <alternativeName>
        <fullName evidence="7">UDP-MurNAc-tripeptide synthetase</fullName>
    </alternativeName>
    <alternativeName>
        <fullName evidence="7">UDP-N-acetylmuramyl-tripeptide synthetase</fullName>
    </alternativeName>
</protein>
<dbReference type="SUPFAM" id="SSF63418">
    <property type="entry name" value="MurE/MurF N-terminal domain"/>
    <property type="match status" value="1"/>
</dbReference>
<dbReference type="GO" id="GO:0009252">
    <property type="term" value="P:peptidoglycan biosynthetic process"/>
    <property type="evidence" value="ECO:0007669"/>
    <property type="project" value="UniProtKB-UniRule"/>
</dbReference>
<sequence>MSTSLPVSRFLDALTAPEILSDAPCRGSLSMISSDSRDIEQGGLFVAVRGFQADGHDFVADAVSRGAAAVICEEFPGGDVPPGVCFIKVPDARLALAEAAFALYGGASEQLDVIGVSGTNGKTTTAMLIAAMLNHNGIRCGYIGTGRAVIGDEEIPLERTTPEAHGLHRLLRRMVDEGCRAVAMEVSSHALMLQRVHGVRFRVAVFTNLTVDHLDFHGSMEAYASAKQRLFRQLLPEGRAVLNMDDPRASFMAEGLPPASCSGCSLSGVERRADWNVCGEWFLAEVTGEDAQSSHLRLSFPDGMFDGELLLPGRFNVMNALLAAATCHAMGVSGGAAAASFPFLPPVQGRMERVDGGPGRVRAIVDYAHTPDALQRVLQTLARLKPVGGRLAVVFGCGGDRDASKRPVMGRIAEELADMVILTSDNPRSEDPERILDDIEQGMSCIGHRRIADRGTAISTAVAELGELDILLVAGKGRESYQESMGKRVFFSDREFLLNSLGADGCMPSAGGEGV</sequence>
<dbReference type="Pfam" id="PF01225">
    <property type="entry name" value="Mur_ligase"/>
    <property type="match status" value="1"/>
</dbReference>
<evidence type="ECO:0000256" key="4">
    <source>
        <dbReference type="ARBA" id="ARBA00022984"/>
    </source>
</evidence>
<keyword evidence="5 7" id="KW-0131">Cell cycle</keyword>
<keyword evidence="7" id="KW-0963">Cytoplasm</keyword>
<feature type="binding site" evidence="7">
    <location>
        <begin position="425"/>
        <end position="428"/>
    </location>
    <ligand>
        <name>meso-2,6-diaminopimelate</name>
        <dbReference type="ChEBI" id="CHEBI:57791"/>
    </ligand>
</feature>
<keyword evidence="4 7" id="KW-0573">Peptidoglycan synthesis</keyword>
<comment type="subcellular location">
    <subcellularLocation>
        <location evidence="7 8">Cytoplasm</location>
    </subcellularLocation>
</comment>
<feature type="short sequence motif" description="Meso-diaminopimelate recognition motif" evidence="7">
    <location>
        <begin position="425"/>
        <end position="428"/>
    </location>
</feature>
<keyword evidence="7" id="KW-0547">Nucleotide-binding</keyword>
<keyword evidence="6 7" id="KW-0961">Cell wall biogenesis/degradation</keyword>
<dbReference type="GO" id="GO:0008360">
    <property type="term" value="P:regulation of cell shape"/>
    <property type="evidence" value="ECO:0007669"/>
    <property type="project" value="UniProtKB-KW"/>
</dbReference>
<dbReference type="Gene3D" id="3.40.1390.10">
    <property type="entry name" value="MurE/MurF, N-terminal domain"/>
    <property type="match status" value="1"/>
</dbReference>
<keyword evidence="3 7" id="KW-0133">Cell shape</keyword>
<comment type="PTM">
    <text evidence="7">Carboxylation is probably crucial for Mg(2+) binding and, consequently, for the gamma-phosphate positioning of ATP.</text>
</comment>
<dbReference type="EMBL" id="RXYK01000006">
    <property type="protein sequence ID" value="RTY38108.1"/>
    <property type="molecule type" value="Genomic_DNA"/>
</dbReference>
<evidence type="ECO:0000259" key="9">
    <source>
        <dbReference type="Pfam" id="PF01225"/>
    </source>
</evidence>
<comment type="pathway">
    <text evidence="7 8">Cell wall biogenesis; peptidoglycan biosynthesis.</text>
</comment>
<name>A0A432AVH3_CHLPH</name>
<dbReference type="GO" id="GO:0008765">
    <property type="term" value="F:UDP-N-acetylmuramoylalanyl-D-glutamate-2,6-diaminopimelate ligase activity"/>
    <property type="evidence" value="ECO:0007669"/>
    <property type="project" value="UniProtKB-UniRule"/>
</dbReference>
<dbReference type="Proteomes" id="UP000279908">
    <property type="component" value="Unassembled WGS sequence"/>
</dbReference>
<comment type="caution">
    <text evidence="12">The sequence shown here is derived from an EMBL/GenBank/DDBJ whole genome shotgun (WGS) entry which is preliminary data.</text>
</comment>
<dbReference type="GO" id="GO:0071555">
    <property type="term" value="P:cell wall organization"/>
    <property type="evidence" value="ECO:0007669"/>
    <property type="project" value="UniProtKB-KW"/>
</dbReference>
<evidence type="ECO:0000256" key="7">
    <source>
        <dbReference type="HAMAP-Rule" id="MF_00208"/>
    </source>
</evidence>
<evidence type="ECO:0000259" key="11">
    <source>
        <dbReference type="Pfam" id="PF08245"/>
    </source>
</evidence>
<feature type="binding site" evidence="7">
    <location>
        <position position="475"/>
    </location>
    <ligand>
        <name>meso-2,6-diaminopimelate</name>
        <dbReference type="ChEBI" id="CHEBI:57791"/>
    </ligand>
</feature>
<dbReference type="InterPro" id="IPR036615">
    <property type="entry name" value="Mur_ligase_C_dom_sf"/>
</dbReference>
<dbReference type="GO" id="GO:0005737">
    <property type="term" value="C:cytoplasm"/>
    <property type="evidence" value="ECO:0007669"/>
    <property type="project" value="UniProtKB-SubCell"/>
</dbReference>
<feature type="binding site" evidence="7">
    <location>
        <position position="36"/>
    </location>
    <ligand>
        <name>UDP-N-acetyl-alpha-D-muramoyl-L-alanyl-D-glutamate</name>
        <dbReference type="ChEBI" id="CHEBI:83900"/>
    </ligand>
</feature>
<dbReference type="NCBIfam" id="NF001126">
    <property type="entry name" value="PRK00139.1-4"/>
    <property type="match status" value="1"/>
</dbReference>
<feature type="binding site" evidence="7">
    <location>
        <begin position="118"/>
        <end position="124"/>
    </location>
    <ligand>
        <name>ATP</name>
        <dbReference type="ChEBI" id="CHEBI:30616"/>
    </ligand>
</feature>
<dbReference type="InterPro" id="IPR004101">
    <property type="entry name" value="Mur_ligase_C"/>
</dbReference>
<dbReference type="RefSeq" id="WP_126384302.1">
    <property type="nucleotide sequence ID" value="NZ_RXYK01000006.1"/>
</dbReference>
<dbReference type="SUPFAM" id="SSF53623">
    <property type="entry name" value="MurD-like peptide ligases, catalytic domain"/>
    <property type="match status" value="1"/>
</dbReference>
<comment type="cofactor">
    <cofactor evidence="7">
        <name>Mg(2+)</name>
        <dbReference type="ChEBI" id="CHEBI:18420"/>
    </cofactor>
</comment>
<dbReference type="Gene3D" id="3.40.1190.10">
    <property type="entry name" value="Mur-like, catalytic domain"/>
    <property type="match status" value="1"/>
</dbReference>
<feature type="domain" description="Mur ligase C-terminal" evidence="10">
    <location>
        <begin position="349"/>
        <end position="477"/>
    </location>
</feature>
<feature type="binding site" evidence="7">
    <location>
        <begin position="160"/>
        <end position="161"/>
    </location>
    <ligand>
        <name>UDP-N-acetyl-alpha-D-muramoyl-L-alanyl-D-glutamate</name>
        <dbReference type="ChEBI" id="CHEBI:83900"/>
    </ligand>
</feature>
<evidence type="ECO:0000256" key="3">
    <source>
        <dbReference type="ARBA" id="ARBA00022960"/>
    </source>
</evidence>
<dbReference type="InterPro" id="IPR005761">
    <property type="entry name" value="UDP-N-AcMur-Glu-dNH2Pim_ligase"/>
</dbReference>
<dbReference type="NCBIfam" id="NF001124">
    <property type="entry name" value="PRK00139.1-2"/>
    <property type="match status" value="1"/>
</dbReference>
<proteinExistence type="inferred from homology"/>
<dbReference type="InterPro" id="IPR036565">
    <property type="entry name" value="Mur-like_cat_sf"/>
</dbReference>
<dbReference type="GO" id="GO:0051301">
    <property type="term" value="P:cell division"/>
    <property type="evidence" value="ECO:0007669"/>
    <property type="project" value="UniProtKB-KW"/>
</dbReference>
<keyword evidence="7" id="KW-0067">ATP-binding</keyword>
<dbReference type="InterPro" id="IPR013221">
    <property type="entry name" value="Mur_ligase_cen"/>
</dbReference>
<comment type="caution">
    <text evidence="7">Lacks conserved residue(s) required for the propagation of feature annotation.</text>
</comment>
<evidence type="ECO:0000313" key="13">
    <source>
        <dbReference type="Proteomes" id="UP000279908"/>
    </source>
</evidence>
<evidence type="ECO:0000256" key="2">
    <source>
        <dbReference type="ARBA" id="ARBA00022618"/>
    </source>
</evidence>
<evidence type="ECO:0000259" key="10">
    <source>
        <dbReference type="Pfam" id="PF02875"/>
    </source>
</evidence>
<dbReference type="Pfam" id="PF02875">
    <property type="entry name" value="Mur_ligase_C"/>
    <property type="match status" value="1"/>
</dbReference>
<dbReference type="Pfam" id="PF08245">
    <property type="entry name" value="Mur_ligase_M"/>
    <property type="match status" value="1"/>
</dbReference>
<dbReference type="UniPathway" id="UPA00219"/>
<feature type="binding site" evidence="7">
    <location>
        <position position="401"/>
    </location>
    <ligand>
        <name>meso-2,6-diaminopimelate</name>
        <dbReference type="ChEBI" id="CHEBI:57791"/>
    </ligand>
</feature>
<evidence type="ECO:0000256" key="6">
    <source>
        <dbReference type="ARBA" id="ARBA00023316"/>
    </source>
</evidence>
<dbReference type="HAMAP" id="MF_00208">
    <property type="entry name" value="MurE"/>
    <property type="match status" value="1"/>
</dbReference>
<evidence type="ECO:0000313" key="12">
    <source>
        <dbReference type="EMBL" id="RTY38108.1"/>
    </source>
</evidence>
<feature type="binding site" evidence="7">
    <location>
        <position position="479"/>
    </location>
    <ligand>
        <name>meso-2,6-diaminopimelate</name>
        <dbReference type="ChEBI" id="CHEBI:57791"/>
    </ligand>
</feature>
<feature type="domain" description="Mur ligase N-terminal catalytic" evidence="9">
    <location>
        <begin position="30"/>
        <end position="76"/>
    </location>
</feature>
<comment type="similarity">
    <text evidence="1 7">Belongs to the MurCDEF family. MurE subfamily.</text>
</comment>
<comment type="catalytic activity">
    <reaction evidence="7">
        <text>UDP-N-acetyl-alpha-D-muramoyl-L-alanyl-D-glutamate + meso-2,6-diaminopimelate + ATP = UDP-N-acetyl-alpha-D-muramoyl-L-alanyl-gamma-D-glutamyl-meso-2,6-diaminopimelate + ADP + phosphate + H(+)</text>
        <dbReference type="Rhea" id="RHEA:23676"/>
        <dbReference type="ChEBI" id="CHEBI:15378"/>
        <dbReference type="ChEBI" id="CHEBI:30616"/>
        <dbReference type="ChEBI" id="CHEBI:43474"/>
        <dbReference type="ChEBI" id="CHEBI:57791"/>
        <dbReference type="ChEBI" id="CHEBI:83900"/>
        <dbReference type="ChEBI" id="CHEBI:83905"/>
        <dbReference type="ChEBI" id="CHEBI:456216"/>
        <dbReference type="EC" id="6.3.2.13"/>
    </reaction>
</comment>
<dbReference type="GO" id="GO:0000287">
    <property type="term" value="F:magnesium ion binding"/>
    <property type="evidence" value="ECO:0007669"/>
    <property type="project" value="UniProtKB-UniRule"/>
</dbReference>
<dbReference type="Gene3D" id="3.90.190.20">
    <property type="entry name" value="Mur ligase, C-terminal domain"/>
    <property type="match status" value="1"/>
</dbReference>
<comment type="function">
    <text evidence="7">Catalyzes the addition of meso-diaminopimelic acid to the nucleotide precursor UDP-N-acetylmuramoyl-L-alanyl-D-glutamate (UMAG) in the biosynthesis of bacterial cell-wall peptidoglycan.</text>
</comment>
<dbReference type="SUPFAM" id="SSF53244">
    <property type="entry name" value="MurD-like peptide ligases, peptide-binding domain"/>
    <property type="match status" value="1"/>
</dbReference>
<evidence type="ECO:0000256" key="1">
    <source>
        <dbReference type="ARBA" id="ARBA00005898"/>
    </source>
</evidence>
<reference evidence="12 13" key="1">
    <citation type="submission" date="2018-12" db="EMBL/GenBank/DDBJ databases">
        <authorList>
            <person name="Lunina O.N."/>
            <person name="Grouzdev D.S."/>
            <person name="Gorlenko V.M."/>
            <person name="Savvichev A.S."/>
        </authorList>
    </citation>
    <scope>NUCLEOTIDE SEQUENCE [LARGE SCALE GENOMIC DNA]</scope>
    <source>
        <strain evidence="12 13">BrKhr-17</strain>
    </source>
</reference>
<feature type="modified residue" description="N6-carboxylysine" evidence="7">
    <location>
        <position position="227"/>
    </location>
</feature>
<dbReference type="NCBIfam" id="TIGR01085">
    <property type="entry name" value="murE"/>
    <property type="match status" value="1"/>
</dbReference>
<evidence type="ECO:0000256" key="5">
    <source>
        <dbReference type="ARBA" id="ARBA00023306"/>
    </source>
</evidence>
<dbReference type="InterPro" id="IPR035911">
    <property type="entry name" value="MurE/MurF_N"/>
</dbReference>
<accession>A0A432AVH3</accession>
<dbReference type="EC" id="6.3.2.13" evidence="7"/>
<dbReference type="PANTHER" id="PTHR23135">
    <property type="entry name" value="MUR LIGASE FAMILY MEMBER"/>
    <property type="match status" value="1"/>
</dbReference>
<organism evidence="12 13">
    <name type="scientific">Chlorobium phaeovibrioides</name>
    <dbReference type="NCBI Taxonomy" id="1094"/>
    <lineage>
        <taxon>Bacteria</taxon>
        <taxon>Pseudomonadati</taxon>
        <taxon>Chlorobiota</taxon>
        <taxon>Chlorobiia</taxon>
        <taxon>Chlorobiales</taxon>
        <taxon>Chlorobiaceae</taxon>
        <taxon>Chlorobium/Pelodictyon group</taxon>
        <taxon>Chlorobium</taxon>
    </lineage>
</organism>
<dbReference type="InterPro" id="IPR000713">
    <property type="entry name" value="Mur_ligase_N"/>
</dbReference>
<gene>
    <name evidence="7" type="primary">murE</name>
    <name evidence="12" type="ORF">EKD02_05250</name>
</gene>
<dbReference type="GO" id="GO:0005524">
    <property type="term" value="F:ATP binding"/>
    <property type="evidence" value="ECO:0007669"/>
    <property type="project" value="UniProtKB-UniRule"/>
</dbReference>
<feature type="binding site" evidence="7">
    <location>
        <position position="195"/>
    </location>
    <ligand>
        <name>UDP-N-acetyl-alpha-D-muramoyl-L-alanyl-D-glutamate</name>
        <dbReference type="ChEBI" id="CHEBI:83900"/>
    </ligand>
</feature>
<keyword evidence="2 7" id="KW-0132">Cell division</keyword>
<evidence type="ECO:0000256" key="8">
    <source>
        <dbReference type="RuleBase" id="RU004135"/>
    </source>
</evidence>
<keyword evidence="7" id="KW-0460">Magnesium</keyword>
<dbReference type="AlphaFoldDB" id="A0A432AVH3"/>
<dbReference type="PANTHER" id="PTHR23135:SF4">
    <property type="entry name" value="UDP-N-ACETYLMURAMOYL-L-ALANYL-D-GLUTAMATE--2,6-DIAMINOPIMELATE LIGASE MURE HOMOLOG, CHLOROPLASTIC"/>
    <property type="match status" value="1"/>
</dbReference>